<name>E3R0H5_COLGM</name>
<accession>E3R0H5</accession>
<dbReference type="Proteomes" id="UP000008782">
    <property type="component" value="Unassembled WGS sequence"/>
</dbReference>
<evidence type="ECO:0000256" key="1">
    <source>
        <dbReference type="SAM" id="Coils"/>
    </source>
</evidence>
<keyword evidence="1" id="KW-0175">Coiled coil</keyword>
<dbReference type="VEuPathDB" id="FungiDB:GLRG_11758"/>
<evidence type="ECO:0000313" key="3">
    <source>
        <dbReference type="EMBL" id="EFQ36613.1"/>
    </source>
</evidence>
<feature type="coiled-coil region" evidence="1">
    <location>
        <begin position="201"/>
        <end position="228"/>
    </location>
</feature>
<dbReference type="HOGENOM" id="CLU_821391_0_0_1"/>
<dbReference type="GeneID" id="24417122"/>
<organism evidence="4">
    <name type="scientific">Colletotrichum graminicola (strain M1.001 / M2 / FGSC 10212)</name>
    <name type="common">Maize anthracnose fungus</name>
    <name type="synonym">Glomerella graminicola</name>
    <dbReference type="NCBI Taxonomy" id="645133"/>
    <lineage>
        <taxon>Eukaryota</taxon>
        <taxon>Fungi</taxon>
        <taxon>Dikarya</taxon>
        <taxon>Ascomycota</taxon>
        <taxon>Pezizomycotina</taxon>
        <taxon>Sordariomycetes</taxon>
        <taxon>Hypocreomycetidae</taxon>
        <taxon>Glomerellales</taxon>
        <taxon>Glomerellaceae</taxon>
        <taxon>Colletotrichum</taxon>
        <taxon>Colletotrichum graminicola species complex</taxon>
    </lineage>
</organism>
<feature type="compositionally biased region" description="Polar residues" evidence="2">
    <location>
        <begin position="140"/>
        <end position="151"/>
    </location>
</feature>
<evidence type="ECO:0000256" key="2">
    <source>
        <dbReference type="SAM" id="MobiDB-lite"/>
    </source>
</evidence>
<reference evidence="4" key="1">
    <citation type="journal article" date="2012" name="Nat. Genet.">
        <title>Lifestyle transitions in plant pathogenic Colletotrichum fungi deciphered by genome and transcriptome analyses.</title>
        <authorList>
            <person name="O'Connell R.J."/>
            <person name="Thon M.R."/>
            <person name="Hacquard S."/>
            <person name="Amyotte S.G."/>
            <person name="Kleemann J."/>
            <person name="Torres M.F."/>
            <person name="Damm U."/>
            <person name="Buiate E.A."/>
            <person name="Epstein L."/>
            <person name="Alkan N."/>
            <person name="Altmueller J."/>
            <person name="Alvarado-Balderrama L."/>
            <person name="Bauser C.A."/>
            <person name="Becker C."/>
            <person name="Birren B.W."/>
            <person name="Chen Z."/>
            <person name="Choi J."/>
            <person name="Crouch J.A."/>
            <person name="Duvick J.P."/>
            <person name="Farman M.A."/>
            <person name="Gan P."/>
            <person name="Heiman D."/>
            <person name="Henrissat B."/>
            <person name="Howard R.J."/>
            <person name="Kabbage M."/>
            <person name="Koch C."/>
            <person name="Kracher B."/>
            <person name="Kubo Y."/>
            <person name="Law A.D."/>
            <person name="Lebrun M.-H."/>
            <person name="Lee Y.-H."/>
            <person name="Miyara I."/>
            <person name="Moore N."/>
            <person name="Neumann U."/>
            <person name="Nordstroem K."/>
            <person name="Panaccione D.G."/>
            <person name="Panstruga R."/>
            <person name="Place M."/>
            <person name="Proctor R.H."/>
            <person name="Prusky D."/>
            <person name="Rech G."/>
            <person name="Reinhardt R."/>
            <person name="Rollins J.A."/>
            <person name="Rounsley S."/>
            <person name="Schardl C.L."/>
            <person name="Schwartz D.C."/>
            <person name="Shenoy N."/>
            <person name="Shirasu K."/>
            <person name="Sikhakolli U.R."/>
            <person name="Stueber K."/>
            <person name="Sukno S.A."/>
            <person name="Sweigard J.A."/>
            <person name="Takano Y."/>
            <person name="Takahara H."/>
            <person name="Trail F."/>
            <person name="van der Does H.C."/>
            <person name="Voll L.M."/>
            <person name="Will I."/>
            <person name="Young S."/>
            <person name="Zeng Q."/>
            <person name="Zhang J."/>
            <person name="Zhou S."/>
            <person name="Dickman M.B."/>
            <person name="Schulze-Lefert P."/>
            <person name="Ver Loren van Themaat E."/>
            <person name="Ma L.-J."/>
            <person name="Vaillancourt L.J."/>
        </authorList>
    </citation>
    <scope>NUCLEOTIDE SEQUENCE [LARGE SCALE GENOMIC DNA]</scope>
    <source>
        <strain evidence="4">M1.001 / M2 / FGSC 10212</strain>
    </source>
</reference>
<sequence length="338" mass="37954">MGLATKAVDQDSGPVPSCAETLSDLAFTKSECKQQADGFSCGYHVIWTIARLVLEREHLELSVSVDTMIQVFSHFLGHNQDAAPLDLESLVPTKNAMQNIDSSFKPAFSQKTKLTALKLRHMSSSYHIVRKQYHRLPTLTSSRHQSSSVLSKRSGHKRPWARSTGLGPGNESFVLQGLDTSWQKYVKLVGESNIGDAAVRLHQHNEEKKQLSEALLQSKTRLRDLKNQEKEAVLTQFMRDAGSLEGGKDIEDHVWDQVILRANTARVDMEGRNRSQERLSLADVRDARIQEQAKVREAERTLGDLEPQTCGLEEEVKRQEVIMSISEGLGWLVMHSKS</sequence>
<dbReference type="AlphaFoldDB" id="E3R0H5"/>
<dbReference type="EMBL" id="GG697445">
    <property type="protein sequence ID" value="EFQ36613.1"/>
    <property type="molecule type" value="Genomic_DNA"/>
</dbReference>
<proteinExistence type="predicted"/>
<feature type="region of interest" description="Disordered" evidence="2">
    <location>
        <begin position="140"/>
        <end position="166"/>
    </location>
</feature>
<dbReference type="RefSeq" id="XP_008100633.1">
    <property type="nucleotide sequence ID" value="XM_008102442.1"/>
</dbReference>
<protein>
    <submittedName>
        <fullName evidence="3">Uncharacterized protein</fullName>
    </submittedName>
</protein>
<gene>
    <name evidence="3" type="ORF">GLRG_11758</name>
</gene>
<keyword evidence="4" id="KW-1185">Reference proteome</keyword>
<evidence type="ECO:0000313" key="4">
    <source>
        <dbReference type="Proteomes" id="UP000008782"/>
    </source>
</evidence>